<dbReference type="PROSITE" id="PS50086">
    <property type="entry name" value="TBC_RABGAP"/>
    <property type="match status" value="1"/>
</dbReference>
<evidence type="ECO:0000256" key="1">
    <source>
        <dbReference type="ARBA" id="ARBA00022468"/>
    </source>
</evidence>
<feature type="compositionally biased region" description="Gly residues" evidence="2">
    <location>
        <begin position="463"/>
        <end position="479"/>
    </location>
</feature>
<evidence type="ECO:0000256" key="2">
    <source>
        <dbReference type="SAM" id="MobiDB-lite"/>
    </source>
</evidence>
<accession>A0A1Y2ARR5</accession>
<dbReference type="Gene3D" id="1.10.8.270">
    <property type="entry name" value="putative rabgap domain of human tbc1 domain family member 14 like domains"/>
    <property type="match status" value="1"/>
</dbReference>
<evidence type="ECO:0000313" key="5">
    <source>
        <dbReference type="Proteomes" id="UP000193986"/>
    </source>
</evidence>
<feature type="region of interest" description="Disordered" evidence="2">
    <location>
        <begin position="658"/>
        <end position="692"/>
    </location>
</feature>
<feature type="compositionally biased region" description="Basic and acidic residues" evidence="2">
    <location>
        <begin position="450"/>
        <end position="460"/>
    </location>
</feature>
<dbReference type="STRING" id="71784.A0A1Y2ARR5"/>
<feature type="compositionally biased region" description="Polar residues" evidence="2">
    <location>
        <begin position="785"/>
        <end position="795"/>
    </location>
</feature>
<dbReference type="PANTHER" id="PTHR22957:SF337">
    <property type="entry name" value="TBC1 DOMAIN FAMILY MEMBER 5"/>
    <property type="match status" value="1"/>
</dbReference>
<feature type="region of interest" description="Disordered" evidence="2">
    <location>
        <begin position="449"/>
        <end position="479"/>
    </location>
</feature>
<proteinExistence type="predicted"/>
<evidence type="ECO:0000259" key="3">
    <source>
        <dbReference type="PROSITE" id="PS50086"/>
    </source>
</evidence>
<dbReference type="InParanoid" id="A0A1Y2ARR5"/>
<dbReference type="EMBL" id="MCFC01000060">
    <property type="protein sequence ID" value="ORY25154.1"/>
    <property type="molecule type" value="Genomic_DNA"/>
</dbReference>
<dbReference type="Gene3D" id="1.10.472.80">
    <property type="entry name" value="Ypt/Rab-GAP domain of gyp1p, domain 3"/>
    <property type="match status" value="1"/>
</dbReference>
<reference evidence="4 5" key="1">
    <citation type="submission" date="2016-07" db="EMBL/GenBank/DDBJ databases">
        <title>Pervasive Adenine N6-methylation of Active Genes in Fungi.</title>
        <authorList>
            <consortium name="DOE Joint Genome Institute"/>
            <person name="Mondo S.J."/>
            <person name="Dannebaum R.O."/>
            <person name="Kuo R.C."/>
            <person name="Labutti K."/>
            <person name="Haridas S."/>
            <person name="Kuo A."/>
            <person name="Salamov A."/>
            <person name="Ahrendt S.R."/>
            <person name="Lipzen A."/>
            <person name="Sullivan W."/>
            <person name="Andreopoulos W.B."/>
            <person name="Clum A."/>
            <person name="Lindquist E."/>
            <person name="Daum C."/>
            <person name="Ramamoorthy G.K."/>
            <person name="Gryganskyi A."/>
            <person name="Culley D."/>
            <person name="Magnuson J.K."/>
            <person name="James T.Y."/>
            <person name="O'Malley M.A."/>
            <person name="Stajich J.E."/>
            <person name="Spatafora J.W."/>
            <person name="Visel A."/>
            <person name="Grigoriev I.V."/>
        </authorList>
    </citation>
    <scope>NUCLEOTIDE SEQUENCE [LARGE SCALE GENOMIC DNA]</scope>
    <source>
        <strain evidence="4 5">68-887.2</strain>
    </source>
</reference>
<sequence>MAPQPQEEDLFARPDPRDIHSEYPSDLRVRLTDQLRRSSWAALFSDPLLSLSKLKSTALSKSGLGDTSPDGGVLLRSVYWRFYLGLLPPPTSLDLFAPHLQSTRKSYTALRHRYLVAPDGRWAADCTGADEAQSSTILPSGSGAGDGWDPLSLDGGSPWKTWFSHLDLRATIRQDVERTFPDMPYFQLESVRKSMTTALFLFSVLNPDVGYRQGMHELLATCYLAVDRDSLRYQQSHLEGSSEAAIRDEAMYATLDRQYVEHDAFGIFVEIMKPGKAFYEWRAEEGPVRVQIPPRPKNTAAQQAPIITRCNHIHNVLIRRIDPQLWERLESEGVEAQIWAIRWLRLIFTRELPFPLAMRIWDGVFADDPGLAILDYICVAMLLLIRNELLEADYPTLLTHLLHYPAPNPYPFSPYLILSQALLLRDDISPSSGVEVVIQNQDILGVSAKPPDRLPEEVRRPMRGGGGAAMYRGNGRGRGAPRGMQGLAAGLFERAQAAGLDKAIMSTVADLRRNLPDSAAAYAYLPNLPFSPLSPPTREASGSFSSIPGSASVLPNRSPFSAAPTYSARPALESRPSIDSAMSIKSLKDAELQMAELRLAMLGMGKAMAEWLETLQASPDDPSSIKGLERVRDTLLEAAGSEVEDIVREWGWHEGLEAPRSRSVTPGPDPPTPVKDSIALSASTGTRHSAPLPLDLSEAYDITPTAPEVDLLPDTPRVPTRKQVPVSAPPLGRPTDQPGPSRPTDKPALLLSSREDRPISTLPRVPISAPSPRSTPPPRFPADMQTGQMRASSTGPPLDGRMSQGSSKDQVANTSGDPLAGLGVSSLKRENSKKLSPAGPGSSSVDPLLGMGVR</sequence>
<dbReference type="PANTHER" id="PTHR22957">
    <property type="entry name" value="TBC1 DOMAIN FAMILY MEMBER GTPASE-ACTIVATING PROTEIN"/>
    <property type="match status" value="1"/>
</dbReference>
<name>A0A1Y2ARR5_9TREE</name>
<dbReference type="SMART" id="SM00164">
    <property type="entry name" value="TBC"/>
    <property type="match status" value="1"/>
</dbReference>
<keyword evidence="1" id="KW-0343">GTPase activation</keyword>
<evidence type="ECO:0000313" key="4">
    <source>
        <dbReference type="EMBL" id="ORY25154.1"/>
    </source>
</evidence>
<dbReference type="OrthoDB" id="27140at2759"/>
<dbReference type="SUPFAM" id="SSF47923">
    <property type="entry name" value="Ypt/Rab-GAP domain of gyp1p"/>
    <property type="match status" value="2"/>
</dbReference>
<gene>
    <name evidence="4" type="ORF">BCR39DRAFT_566383</name>
</gene>
<feature type="region of interest" description="Disordered" evidence="2">
    <location>
        <begin position="706"/>
        <end position="854"/>
    </location>
</feature>
<protein>
    <submittedName>
        <fullName evidence="4">Rab-GTPase-TBC domain-containing protein</fullName>
    </submittedName>
</protein>
<keyword evidence="5" id="KW-1185">Reference proteome</keyword>
<dbReference type="Proteomes" id="UP000193986">
    <property type="component" value="Unassembled WGS sequence"/>
</dbReference>
<comment type="caution">
    <text evidence="4">The sequence shown here is derived from an EMBL/GenBank/DDBJ whole genome shotgun (WGS) entry which is preliminary data.</text>
</comment>
<organism evidence="4 5">
    <name type="scientific">Naematelia encephala</name>
    <dbReference type="NCBI Taxonomy" id="71784"/>
    <lineage>
        <taxon>Eukaryota</taxon>
        <taxon>Fungi</taxon>
        <taxon>Dikarya</taxon>
        <taxon>Basidiomycota</taxon>
        <taxon>Agaricomycotina</taxon>
        <taxon>Tremellomycetes</taxon>
        <taxon>Tremellales</taxon>
        <taxon>Naemateliaceae</taxon>
        <taxon>Naematelia</taxon>
    </lineage>
</organism>
<dbReference type="InterPro" id="IPR000195">
    <property type="entry name" value="Rab-GAP-TBC_dom"/>
</dbReference>
<feature type="compositionally biased region" description="Polar residues" evidence="2">
    <location>
        <begin position="803"/>
        <end position="816"/>
    </location>
</feature>
<dbReference type="FunFam" id="1.10.8.270:FF:000031">
    <property type="entry name" value="TBC1 domain family member 5"/>
    <property type="match status" value="1"/>
</dbReference>
<dbReference type="InterPro" id="IPR035969">
    <property type="entry name" value="Rab-GAP_TBC_sf"/>
</dbReference>
<dbReference type="FunFam" id="1.10.472.80:FF:000038">
    <property type="entry name" value="TBC1 domain family member 5"/>
    <property type="match status" value="1"/>
</dbReference>
<dbReference type="Pfam" id="PF00566">
    <property type="entry name" value="RabGAP-TBC"/>
    <property type="match status" value="1"/>
</dbReference>
<dbReference type="AlphaFoldDB" id="A0A1Y2ARR5"/>
<dbReference type="GO" id="GO:0005096">
    <property type="term" value="F:GTPase activator activity"/>
    <property type="evidence" value="ECO:0007669"/>
    <property type="project" value="UniProtKB-KW"/>
</dbReference>
<feature type="domain" description="Rab-GAP TBC" evidence="3">
    <location>
        <begin position="70"/>
        <end position="368"/>
    </location>
</feature>